<evidence type="ECO:0000259" key="9">
    <source>
        <dbReference type="PROSITE" id="PS50837"/>
    </source>
</evidence>
<evidence type="ECO:0000256" key="4">
    <source>
        <dbReference type="ARBA" id="ARBA00022737"/>
    </source>
</evidence>
<keyword evidence="3" id="KW-0433">Leucine-rich repeat</keyword>
<dbReference type="SUPFAM" id="SSF47986">
    <property type="entry name" value="DEATH domain"/>
    <property type="match status" value="1"/>
</dbReference>
<dbReference type="InterPro" id="IPR004020">
    <property type="entry name" value="DAPIN"/>
</dbReference>
<keyword evidence="5" id="KW-0547">Nucleotide-binding</keyword>
<sequence length="866" mass="98547">RMSNSTREELLLRALKDLGDNELKEFKWYLQKSDVLERFPIIPKSKLDKADRPDTVDQMLQTYCENVLEVTKKVLRKLDRNDLVQEANKEHEIRLIEKAHRKPDRPETRIRCEDIFKASPIKDKPIRTVLTKGVAGIGKTVSTQKFTLDWAEDKANQDIHLTFLFTFKELNVLEEKKFSLVELVNHFFTKTKEAGICSFEGFKVVFIFDGLDECRLPLDFHKTAILTDTTESTSVSVLLINLIRGDLLPSARLWITTRPAAANQIPPEYVNIVTEVMGFTDAQKLDYFRKKFRDEKLIGRMISHMKTSQSLNIMCHIPVFCCITATVLEDMLKTKEKEELPKTLTEMYIHLLISQAKVKKVKHQGATDADPQWNQASKEMILSLGKLAFEQLQKGNLIFYESDLKDCGINVTSASVYAGLFTEIFKEERVLRQDKVFSFIHLSVQEFLAALYVHMTFFSSGLNLLDELQQSSWISRLSRSKSNLHQRAVDKALQSPNGHLDLFLRFLLGLSLETNQILLQGLLRKTGSSSQETVQYIKERLDDGLPSEKSINLFHCLNEMNDRSLLEDIQKSLSSGNLYTNDLIPSQWSALVFILLSSENLDVFDLKKYSASEEVLLKLLSSCNLSEKSVKILSPVLGSQSSCLRELDLSNNNLEDSGVKMLSTILEGPHCQLETLRSGMLVLADALYVLWHILFLVLTLSTVISTQSLNLKELDVSNNDLQDSGVQLLSAGLERTLHITLSFLSSNWTTFMYTVLYKGTICYLFHFLICVIFKYLLPSFVRKFLASEKNNRLNFRLSGCQVTEQGCAALASALSSNPSHLRELDLSYNHPGDQGVTLLSLGLKDRQCQLETLRYEQKINSLLITN</sequence>
<dbReference type="InterPro" id="IPR007111">
    <property type="entry name" value="NACHT_NTPase"/>
</dbReference>
<dbReference type="HOGENOM" id="CLU_002274_0_1_1"/>
<evidence type="ECO:0000256" key="5">
    <source>
        <dbReference type="ARBA" id="ARBA00022741"/>
    </source>
</evidence>
<dbReference type="SMART" id="SM01289">
    <property type="entry name" value="PYRIN"/>
    <property type="match status" value="1"/>
</dbReference>
<evidence type="ECO:0000256" key="6">
    <source>
        <dbReference type="ARBA" id="ARBA00022840"/>
    </source>
</evidence>
<dbReference type="Pfam" id="PF17779">
    <property type="entry name" value="WHD_NOD2"/>
    <property type="match status" value="1"/>
</dbReference>
<dbReference type="InterPro" id="IPR029495">
    <property type="entry name" value="NACHT-assoc"/>
</dbReference>
<dbReference type="PANTHER" id="PTHR24106">
    <property type="entry name" value="NACHT, LRR AND CARD DOMAINS-CONTAINING"/>
    <property type="match status" value="1"/>
</dbReference>
<reference evidence="10" key="2">
    <citation type="submission" date="2025-08" db="UniProtKB">
        <authorList>
            <consortium name="Ensembl"/>
        </authorList>
    </citation>
    <scope>IDENTIFICATION</scope>
</reference>
<dbReference type="SMART" id="SM01288">
    <property type="entry name" value="FISNA"/>
    <property type="match status" value="1"/>
</dbReference>
<dbReference type="SMART" id="SM00368">
    <property type="entry name" value="LRR_RI"/>
    <property type="match status" value="5"/>
</dbReference>
<keyword evidence="7" id="KW-0472">Membrane</keyword>
<dbReference type="PROSITE" id="PS50837">
    <property type="entry name" value="NACHT"/>
    <property type="match status" value="1"/>
</dbReference>
<keyword evidence="4" id="KW-0677">Repeat</keyword>
<feature type="domain" description="NACHT" evidence="9">
    <location>
        <begin position="127"/>
        <end position="261"/>
    </location>
</feature>
<dbReference type="Pfam" id="PF17776">
    <property type="entry name" value="NLRC4_HD2"/>
    <property type="match status" value="1"/>
</dbReference>
<dbReference type="GO" id="GO:0005524">
    <property type="term" value="F:ATP binding"/>
    <property type="evidence" value="ECO:0007669"/>
    <property type="project" value="UniProtKB-KW"/>
</dbReference>
<reference evidence="11" key="1">
    <citation type="submission" date="2012-01" db="EMBL/GenBank/DDBJ databases">
        <title>The Genome Sequence of Oreochromis niloticus (Nile Tilapia).</title>
        <authorList>
            <consortium name="Broad Institute Genome Assembly Team"/>
            <consortium name="Broad Institute Sequencing Platform"/>
            <person name="Di Palma F."/>
            <person name="Johnson J."/>
            <person name="Lander E.S."/>
            <person name="Lindblad-Toh K."/>
        </authorList>
    </citation>
    <scope>NUCLEOTIDE SEQUENCE [LARGE SCALE GENOMIC DNA]</scope>
</reference>
<dbReference type="Pfam" id="PF02758">
    <property type="entry name" value="PYRIN"/>
    <property type="match status" value="1"/>
</dbReference>
<comment type="subcellular location">
    <subcellularLocation>
        <location evidence="1">Cytoplasm</location>
    </subcellularLocation>
</comment>
<evidence type="ECO:0000313" key="11">
    <source>
        <dbReference type="Proteomes" id="UP000005207"/>
    </source>
</evidence>
<dbReference type="Gene3D" id="3.40.50.300">
    <property type="entry name" value="P-loop containing nucleotide triphosphate hydrolases"/>
    <property type="match status" value="1"/>
</dbReference>
<dbReference type="InterPro" id="IPR041267">
    <property type="entry name" value="NLRP_HD2"/>
</dbReference>
<dbReference type="Ensembl" id="ENSONIT00000023972.2">
    <property type="protein sequence ID" value="ENSONIP00000023951.2"/>
    <property type="gene ID" value="ENSONIG00000019022.2"/>
</dbReference>
<evidence type="ECO:0000256" key="3">
    <source>
        <dbReference type="ARBA" id="ARBA00022614"/>
    </source>
</evidence>
<dbReference type="Gene3D" id="3.80.10.10">
    <property type="entry name" value="Ribonuclease Inhibitor"/>
    <property type="match status" value="2"/>
</dbReference>
<evidence type="ECO:0008006" key="12">
    <source>
        <dbReference type="Google" id="ProtNLM"/>
    </source>
</evidence>
<dbReference type="InterPro" id="IPR041075">
    <property type="entry name" value="NOD1/2_WH"/>
</dbReference>
<dbReference type="Pfam" id="PF13516">
    <property type="entry name" value="LRR_6"/>
    <property type="match status" value="3"/>
</dbReference>
<dbReference type="InterPro" id="IPR011029">
    <property type="entry name" value="DEATH-like_dom_sf"/>
</dbReference>
<keyword evidence="7" id="KW-1133">Transmembrane helix</keyword>
<keyword evidence="6" id="KW-0067">ATP-binding</keyword>
<evidence type="ECO:0000256" key="2">
    <source>
        <dbReference type="ARBA" id="ARBA00022490"/>
    </source>
</evidence>
<keyword evidence="2" id="KW-0963">Cytoplasm</keyword>
<proteinExistence type="predicted"/>
<reference evidence="10" key="3">
    <citation type="submission" date="2025-09" db="UniProtKB">
        <authorList>
            <consortium name="Ensembl"/>
        </authorList>
    </citation>
    <scope>IDENTIFICATION</scope>
</reference>
<feature type="transmembrane region" description="Helical" evidence="7">
    <location>
        <begin position="755"/>
        <end position="777"/>
    </location>
</feature>
<evidence type="ECO:0000256" key="7">
    <source>
        <dbReference type="SAM" id="Phobius"/>
    </source>
</evidence>
<dbReference type="SUPFAM" id="SSF52047">
    <property type="entry name" value="RNI-like"/>
    <property type="match status" value="1"/>
</dbReference>
<dbReference type="InterPro" id="IPR051261">
    <property type="entry name" value="NLR"/>
</dbReference>
<feature type="transmembrane region" description="Helical" evidence="7">
    <location>
        <begin position="686"/>
        <end position="704"/>
    </location>
</feature>
<keyword evidence="11" id="KW-1185">Reference proteome</keyword>
<dbReference type="InterPro" id="IPR001611">
    <property type="entry name" value="Leu-rich_rpt"/>
</dbReference>
<name>I3KS55_ORENI</name>
<protein>
    <recommendedName>
        <fullName evidence="12">NACHT domain-containing protein</fullName>
    </recommendedName>
</protein>
<dbReference type="PROSITE" id="PS50824">
    <property type="entry name" value="DAPIN"/>
    <property type="match status" value="1"/>
</dbReference>
<dbReference type="AlphaFoldDB" id="I3KS55"/>
<evidence type="ECO:0000259" key="8">
    <source>
        <dbReference type="PROSITE" id="PS50824"/>
    </source>
</evidence>
<feature type="domain" description="Pyrin" evidence="8">
    <location>
        <begin position="2"/>
        <end position="63"/>
    </location>
</feature>
<evidence type="ECO:0000313" key="10">
    <source>
        <dbReference type="Ensembl" id="ENSONIP00000023951.2"/>
    </source>
</evidence>
<keyword evidence="7" id="KW-0812">Transmembrane</keyword>
<dbReference type="FunFam" id="3.40.50.300:FF:001524">
    <property type="entry name" value="Si:dkey-126g1.7"/>
    <property type="match status" value="1"/>
</dbReference>
<dbReference type="GeneTree" id="ENSGT01120000271898"/>
<dbReference type="GO" id="GO:0005737">
    <property type="term" value="C:cytoplasm"/>
    <property type="evidence" value="ECO:0007669"/>
    <property type="project" value="UniProtKB-SubCell"/>
</dbReference>
<dbReference type="InterPro" id="IPR032675">
    <property type="entry name" value="LRR_dom_sf"/>
</dbReference>
<dbReference type="Pfam" id="PF14484">
    <property type="entry name" value="FISNA"/>
    <property type="match status" value="1"/>
</dbReference>
<organism evidence="10 11">
    <name type="scientific">Oreochromis niloticus</name>
    <name type="common">Nile tilapia</name>
    <name type="synonym">Tilapia nilotica</name>
    <dbReference type="NCBI Taxonomy" id="8128"/>
    <lineage>
        <taxon>Eukaryota</taxon>
        <taxon>Metazoa</taxon>
        <taxon>Chordata</taxon>
        <taxon>Craniata</taxon>
        <taxon>Vertebrata</taxon>
        <taxon>Euteleostomi</taxon>
        <taxon>Actinopterygii</taxon>
        <taxon>Neopterygii</taxon>
        <taxon>Teleostei</taxon>
        <taxon>Neoteleostei</taxon>
        <taxon>Acanthomorphata</taxon>
        <taxon>Ovalentaria</taxon>
        <taxon>Cichlomorphae</taxon>
        <taxon>Cichliformes</taxon>
        <taxon>Cichlidae</taxon>
        <taxon>African cichlids</taxon>
        <taxon>Pseudocrenilabrinae</taxon>
        <taxon>Oreochromini</taxon>
        <taxon>Oreochromis</taxon>
    </lineage>
</organism>
<evidence type="ECO:0000256" key="1">
    <source>
        <dbReference type="ARBA" id="ARBA00004496"/>
    </source>
</evidence>
<dbReference type="CDD" id="cd08321">
    <property type="entry name" value="Pyrin_ASC-like"/>
    <property type="match status" value="1"/>
</dbReference>
<dbReference type="Pfam" id="PF05729">
    <property type="entry name" value="NACHT"/>
    <property type="match status" value="1"/>
</dbReference>
<dbReference type="Proteomes" id="UP000005207">
    <property type="component" value="Linkage group LG15"/>
</dbReference>
<dbReference type="InterPro" id="IPR027417">
    <property type="entry name" value="P-loop_NTPase"/>
</dbReference>
<accession>I3KS55</accession>